<sequence length="168" mass="19124">MPQKSALCLVVWGSDSWTGRLRPWLRKLSLLTGRDRRPAAEEQSVAVPTMIESVRLAGATWQYAAFYSSNLESMDTGSRQKMWRRNARCKTVVRWSRDNRLFSTILRTKTGEHCRRWRSASSPALPSAIKRNCPWHKWVVGMLGKSSQSTGRLSQPSETDQEASLISI</sequence>
<evidence type="ECO:0000313" key="2">
    <source>
        <dbReference type="EMBL" id="KAK7615509.1"/>
    </source>
</evidence>
<organism evidence="2 3">
    <name type="scientific">Phyllosticta paracitricarpa</name>
    <dbReference type="NCBI Taxonomy" id="2016321"/>
    <lineage>
        <taxon>Eukaryota</taxon>
        <taxon>Fungi</taxon>
        <taxon>Dikarya</taxon>
        <taxon>Ascomycota</taxon>
        <taxon>Pezizomycotina</taxon>
        <taxon>Dothideomycetes</taxon>
        <taxon>Dothideomycetes incertae sedis</taxon>
        <taxon>Botryosphaeriales</taxon>
        <taxon>Phyllostictaceae</taxon>
        <taxon>Phyllosticta</taxon>
    </lineage>
</organism>
<keyword evidence="3" id="KW-1185">Reference proteome</keyword>
<reference evidence="2 3" key="1">
    <citation type="submission" date="2024-04" db="EMBL/GenBank/DDBJ databases">
        <title>Phyllosticta paracitricarpa is synonymous to the EU quarantine fungus P. citricarpa based on phylogenomic analyses.</title>
        <authorList>
            <consortium name="Lawrence Berkeley National Laboratory"/>
            <person name="Van ingen-buijs V.A."/>
            <person name="Van westerhoven A.C."/>
            <person name="Haridas S."/>
            <person name="Skiadas P."/>
            <person name="Martin F."/>
            <person name="Groenewald J.Z."/>
            <person name="Crous P.W."/>
            <person name="Seidl M.F."/>
        </authorList>
    </citation>
    <scope>NUCLEOTIDE SEQUENCE [LARGE SCALE GENOMIC DNA]</scope>
    <source>
        <strain evidence="2 3">CBS 141358</strain>
    </source>
</reference>
<proteinExistence type="predicted"/>
<accession>A0ABR1NKV6</accession>
<dbReference type="EMBL" id="JBBPBF010000001">
    <property type="protein sequence ID" value="KAK7615509.1"/>
    <property type="molecule type" value="Genomic_DNA"/>
</dbReference>
<evidence type="ECO:0000256" key="1">
    <source>
        <dbReference type="SAM" id="MobiDB-lite"/>
    </source>
</evidence>
<feature type="region of interest" description="Disordered" evidence="1">
    <location>
        <begin position="147"/>
        <end position="168"/>
    </location>
</feature>
<dbReference type="Proteomes" id="UP001367316">
    <property type="component" value="Unassembled WGS sequence"/>
</dbReference>
<gene>
    <name evidence="2" type="ORF">JOL62DRAFT_8625</name>
</gene>
<name>A0ABR1NKV6_9PEZI</name>
<evidence type="ECO:0000313" key="3">
    <source>
        <dbReference type="Proteomes" id="UP001367316"/>
    </source>
</evidence>
<comment type="caution">
    <text evidence="2">The sequence shown here is derived from an EMBL/GenBank/DDBJ whole genome shotgun (WGS) entry which is preliminary data.</text>
</comment>
<protein>
    <submittedName>
        <fullName evidence="2">Uncharacterized protein</fullName>
    </submittedName>
</protein>